<organism evidence="3 4">
    <name type="scientific">Streptomyces katrae</name>
    <dbReference type="NCBI Taxonomy" id="68223"/>
    <lineage>
        <taxon>Bacteria</taxon>
        <taxon>Bacillati</taxon>
        <taxon>Actinomycetota</taxon>
        <taxon>Actinomycetes</taxon>
        <taxon>Kitasatosporales</taxon>
        <taxon>Streptomycetaceae</taxon>
        <taxon>Streptomyces</taxon>
    </lineage>
</organism>
<gene>
    <name evidence="3" type="ORF">VR44_16395</name>
</gene>
<feature type="non-terminal residue" evidence="3">
    <location>
        <position position="1"/>
    </location>
</feature>
<evidence type="ECO:0000313" key="3">
    <source>
        <dbReference type="EMBL" id="KJY32208.1"/>
    </source>
</evidence>
<feature type="region of interest" description="Disordered" evidence="1">
    <location>
        <begin position="1"/>
        <end position="25"/>
    </location>
</feature>
<dbReference type="CDD" id="cd19531">
    <property type="entry name" value="LCL_NRPS-like"/>
    <property type="match status" value="1"/>
</dbReference>
<keyword evidence="4" id="KW-1185">Reference proteome</keyword>
<dbReference type="Gene3D" id="3.30.559.10">
    <property type="entry name" value="Chloramphenicol acetyltransferase-like domain"/>
    <property type="match status" value="1"/>
</dbReference>
<dbReference type="AlphaFoldDB" id="A0A0F4JEM0"/>
<name>A0A0F4JEM0_9ACTN</name>
<dbReference type="InterPro" id="IPR023213">
    <property type="entry name" value="CAT-like_dom_sf"/>
</dbReference>
<dbReference type="GO" id="GO:0008610">
    <property type="term" value="P:lipid biosynthetic process"/>
    <property type="evidence" value="ECO:0007669"/>
    <property type="project" value="UniProtKB-ARBA"/>
</dbReference>
<dbReference type="PANTHER" id="PTHR45527">
    <property type="entry name" value="NONRIBOSOMAL PEPTIDE SYNTHETASE"/>
    <property type="match status" value="1"/>
</dbReference>
<dbReference type="Pfam" id="PF00668">
    <property type="entry name" value="Condensation"/>
    <property type="match status" value="1"/>
</dbReference>
<feature type="compositionally biased region" description="Pro residues" evidence="1">
    <location>
        <begin position="455"/>
        <end position="464"/>
    </location>
</feature>
<feature type="domain" description="Condensation" evidence="2">
    <location>
        <begin position="24"/>
        <end position="457"/>
    </location>
</feature>
<dbReference type="Gene3D" id="3.30.559.30">
    <property type="entry name" value="Nonribosomal peptide synthetase, condensation domain"/>
    <property type="match status" value="1"/>
</dbReference>
<evidence type="ECO:0000256" key="1">
    <source>
        <dbReference type="SAM" id="MobiDB-lite"/>
    </source>
</evidence>
<dbReference type="SUPFAM" id="SSF52777">
    <property type="entry name" value="CoA-dependent acyltransferases"/>
    <property type="match status" value="2"/>
</dbReference>
<feature type="compositionally biased region" description="Pro residues" evidence="1">
    <location>
        <begin position="1"/>
        <end position="12"/>
    </location>
</feature>
<dbReference type="GO" id="GO:0031177">
    <property type="term" value="F:phosphopantetheine binding"/>
    <property type="evidence" value="ECO:0007669"/>
    <property type="project" value="TreeGrafter"/>
</dbReference>
<dbReference type="PATRIC" id="fig|68223.7.peg.7675"/>
<dbReference type="STRING" id="68223.GCA_002028425_05704"/>
<evidence type="ECO:0000259" key="2">
    <source>
        <dbReference type="Pfam" id="PF00668"/>
    </source>
</evidence>
<accession>A0A0F4JEM0</accession>
<dbReference type="GO" id="GO:0043041">
    <property type="term" value="P:amino acid activation for nonribosomal peptide biosynthetic process"/>
    <property type="evidence" value="ECO:0007669"/>
    <property type="project" value="TreeGrafter"/>
</dbReference>
<dbReference type="GO" id="GO:0005737">
    <property type="term" value="C:cytoplasm"/>
    <property type="evidence" value="ECO:0007669"/>
    <property type="project" value="TreeGrafter"/>
</dbReference>
<dbReference type="GO" id="GO:0044550">
    <property type="term" value="P:secondary metabolite biosynthetic process"/>
    <property type="evidence" value="ECO:0007669"/>
    <property type="project" value="TreeGrafter"/>
</dbReference>
<reference evidence="3 4" key="1">
    <citation type="submission" date="2015-02" db="EMBL/GenBank/DDBJ databases">
        <authorList>
            <person name="Ju K.-S."/>
            <person name="Doroghazi J.R."/>
            <person name="Metcalf W."/>
        </authorList>
    </citation>
    <scope>NUCLEOTIDE SEQUENCE [LARGE SCALE GENOMIC DNA]</scope>
    <source>
        <strain evidence="3 4">NRRL ISP-5550</strain>
    </source>
</reference>
<dbReference type="Proteomes" id="UP000033551">
    <property type="component" value="Unassembled WGS sequence"/>
</dbReference>
<proteinExistence type="predicted"/>
<sequence>PAPAPAPAPAPDAVPAGSPETASYQPSLAQQRMLFVDLMQEDSNQHNVTLAVDIAGRVDPAAMRAAFTDAQRRHSGLRTVFHQKGGRFETEILAEPGVELTVLDTAHAGPASGTLRPLAGDEDVREWVRELGAPPQRCFAEPPVRATLVLGPERSLLVVTVHHAVTDATSMGVMVEDLAQDYHRRRAGDDTPARAGRHQFHDVLAELERAERNDTTGSSAYWRAQLEGAPDLVPLPTDRPRPEVRAGAGAMWGCDLDPALASRIRGLSAELNTTPFSTMLTAYAVLLRHHSGAEDMAIATPVTSRSTEAAQRVFGLMLNTLVLRVKAGHDASFTSLARSVGAVVLDGIRHSAFPFDRLVAELNPKRHPGRTPLFSVMFAMPVDFPLPDFDGRPARPVELPGLGAKFDLTLYVTPAADGGLHLDWEYDPALFDEGTVRRWGADYTRLLEAVVADPGSPPSLPAPEAPADDTATTEDT</sequence>
<feature type="non-terminal residue" evidence="3">
    <location>
        <position position="476"/>
    </location>
</feature>
<evidence type="ECO:0000313" key="4">
    <source>
        <dbReference type="Proteomes" id="UP000033551"/>
    </source>
</evidence>
<protein>
    <recommendedName>
        <fullName evidence="2">Condensation domain-containing protein</fullName>
    </recommendedName>
</protein>
<dbReference type="GO" id="GO:0003824">
    <property type="term" value="F:catalytic activity"/>
    <property type="evidence" value="ECO:0007669"/>
    <property type="project" value="InterPro"/>
</dbReference>
<dbReference type="PANTHER" id="PTHR45527:SF1">
    <property type="entry name" value="FATTY ACID SYNTHASE"/>
    <property type="match status" value="1"/>
</dbReference>
<feature type="region of interest" description="Disordered" evidence="1">
    <location>
        <begin position="453"/>
        <end position="476"/>
    </location>
</feature>
<dbReference type="InterPro" id="IPR001242">
    <property type="entry name" value="Condensation_dom"/>
</dbReference>
<dbReference type="RefSeq" id="WP_045948242.1">
    <property type="nucleotide sequence ID" value="NZ_JZWV01000431.1"/>
</dbReference>
<dbReference type="EMBL" id="JZWV01000431">
    <property type="protein sequence ID" value="KJY32208.1"/>
    <property type="molecule type" value="Genomic_DNA"/>
</dbReference>
<comment type="caution">
    <text evidence="3">The sequence shown here is derived from an EMBL/GenBank/DDBJ whole genome shotgun (WGS) entry which is preliminary data.</text>
</comment>